<feature type="transmembrane region" description="Helical" evidence="5">
    <location>
        <begin position="1054"/>
        <end position="1080"/>
    </location>
</feature>
<dbReference type="OrthoDB" id="10012223at2759"/>
<feature type="transmembrane region" description="Helical" evidence="5">
    <location>
        <begin position="532"/>
        <end position="552"/>
    </location>
</feature>
<comment type="subcellular location">
    <subcellularLocation>
        <location evidence="1">Membrane</location>
        <topology evidence="1">Multi-pass membrane protein</topology>
    </subcellularLocation>
</comment>
<dbReference type="InterPro" id="IPR059112">
    <property type="entry name" value="CysZ/EI24"/>
</dbReference>
<dbReference type="Pfam" id="PF07264">
    <property type="entry name" value="EI24"/>
    <property type="match status" value="4"/>
</dbReference>
<evidence type="ECO:0000313" key="6">
    <source>
        <dbReference type="EMBL" id="GMF29668.1"/>
    </source>
</evidence>
<dbReference type="Proteomes" id="UP001165083">
    <property type="component" value="Unassembled WGS sequence"/>
</dbReference>
<proteinExistence type="predicted"/>
<feature type="transmembrane region" description="Helical" evidence="5">
    <location>
        <begin position="1119"/>
        <end position="1146"/>
    </location>
</feature>
<keyword evidence="2 5" id="KW-0812">Transmembrane</keyword>
<feature type="transmembrane region" description="Helical" evidence="5">
    <location>
        <begin position="638"/>
        <end position="660"/>
    </location>
</feature>
<feature type="transmembrane region" description="Helical" evidence="5">
    <location>
        <begin position="262"/>
        <end position="285"/>
    </location>
</feature>
<feature type="transmembrane region" description="Helical" evidence="5">
    <location>
        <begin position="21"/>
        <end position="46"/>
    </location>
</feature>
<feature type="transmembrane region" description="Helical" evidence="5">
    <location>
        <begin position="128"/>
        <end position="148"/>
    </location>
</feature>
<evidence type="ECO:0000313" key="7">
    <source>
        <dbReference type="Proteomes" id="UP001165083"/>
    </source>
</evidence>
<feature type="transmembrane region" description="Helical" evidence="5">
    <location>
        <begin position="783"/>
        <end position="800"/>
    </location>
</feature>
<organism evidence="6 7">
    <name type="scientific">Phytophthora lilii</name>
    <dbReference type="NCBI Taxonomy" id="2077276"/>
    <lineage>
        <taxon>Eukaryota</taxon>
        <taxon>Sar</taxon>
        <taxon>Stramenopiles</taxon>
        <taxon>Oomycota</taxon>
        <taxon>Peronosporomycetes</taxon>
        <taxon>Peronosporales</taxon>
        <taxon>Peronosporaceae</taxon>
        <taxon>Phytophthora</taxon>
    </lineage>
</organism>
<feature type="transmembrane region" description="Helical" evidence="5">
    <location>
        <begin position="957"/>
        <end position="978"/>
    </location>
</feature>
<evidence type="ECO:0000256" key="3">
    <source>
        <dbReference type="ARBA" id="ARBA00022989"/>
    </source>
</evidence>
<gene>
    <name evidence="6" type="ORF">Plil01_001261000</name>
</gene>
<feature type="transmembrane region" description="Helical" evidence="5">
    <location>
        <begin position="446"/>
        <end position="469"/>
    </location>
</feature>
<dbReference type="InterPro" id="IPR052786">
    <property type="entry name" value="Spore_wall_assembly"/>
</dbReference>
<reference evidence="6" key="1">
    <citation type="submission" date="2023-04" db="EMBL/GenBank/DDBJ databases">
        <title>Phytophthora lilii NBRC 32176.</title>
        <authorList>
            <person name="Ichikawa N."/>
            <person name="Sato H."/>
            <person name="Tonouchi N."/>
        </authorList>
    </citation>
    <scope>NUCLEOTIDE SEQUENCE</scope>
    <source>
        <strain evidence="6">NBRC 32176</strain>
    </source>
</reference>
<dbReference type="PANTHER" id="PTHR34292:SF2">
    <property type="entry name" value="OUTER SPORE WALL PROTEIN LDS1"/>
    <property type="match status" value="1"/>
</dbReference>
<feature type="transmembrane region" description="Helical" evidence="5">
    <location>
        <begin position="202"/>
        <end position="222"/>
    </location>
</feature>
<comment type="caution">
    <text evidence="6">The sequence shown here is derived from an EMBL/GenBank/DDBJ whole genome shotgun (WGS) entry which is preliminary data.</text>
</comment>
<protein>
    <submittedName>
        <fullName evidence="6">Unnamed protein product</fullName>
    </submittedName>
</protein>
<feature type="transmembrane region" description="Helical" evidence="5">
    <location>
        <begin position="1189"/>
        <end position="1214"/>
    </location>
</feature>
<feature type="transmembrane region" description="Helical" evidence="5">
    <location>
        <begin position="883"/>
        <end position="910"/>
    </location>
</feature>
<accession>A0A9W6WVX5</accession>
<keyword evidence="4 5" id="KW-0472">Membrane</keyword>
<dbReference type="EMBL" id="BSXW01000790">
    <property type="protein sequence ID" value="GMF29668.1"/>
    <property type="molecule type" value="Genomic_DNA"/>
</dbReference>
<feature type="transmembrane region" description="Helical" evidence="5">
    <location>
        <begin position="372"/>
        <end position="399"/>
    </location>
</feature>
<sequence>MSTYVAQGLAYFLAHPPLWRMTICPVLLTIVVGMTTVIVLLAAAMYPQEQGLYDAGVPEGLAWVLAIMLCLVESFVIVMIYSLVCLACYQDKIFEFVMRQQGHEELVGNKQRRASCIRICTSCCRVSVLLRLGLLVISVPLNVVPVVGNATYAWLNGQIVAWEYHFFYFELKNYSFEQQQAVINEHSLKYTLFGMQALLLEMVPGIGAVFMFTNTVGAALFASSLEREEAAKHPPPVREETDPLMSTYPLRGILYFLGDQHLWRLSVCPVLLTLAVALGAAITLFTLTLHRQEEALYDAGLSAFFAWLIAIIFVIIEVFIVTVVYGLICLEWYKDKIFAHVLVERGYRELVENEERHSPFLRVLTSCCRVSVLLRLGLLVITLPLNMIPVLGNITYAWLNGTLMAWEAHLYYFEMKAFDFDQQKEIIAQRKLQYSAFGMQAMLLEMIPIAGAIFMFTNAAGAALFAASIEKELEKQERKKNSKWSWSGKNKESKKKHEEAINMDNVPLVNKLGAYVPPHQLLHAPPRALEGVAFPLLLTVAFGVAAAVFLFSHTFSRQENWFDDKDVIKVCQDLGTGHCCREILVSTIIYGAVFIDYFQDMIFAFELKDRGLGAMLEGREHRSTALRVCTSYFLSRSVLGVISLPLHLVPILGSIVYAWLHGSAPGLGATPLLLRAQGHGPPTTTALDASLQSAVLELWHAGVAAAYDPSSWPIFHVYKCVWRRAIGGGLGTRVQWLQEARRRGNAARQRNWQLTMATYNYPVQGIHLFLRNQSLRRLTTRPLLVAGAVALVVTVTLLNLTLHQQEKVLHHIGLPATSAWFFAVLFVVIEAVTGIFGLLYLELYKEKLFANVLAECGHQELVEDEEKHASTRRMITSCLRVSILMRMVLLVASLPLNAVPALGSVVYAWLNGMIMAWEAHLYYFRIKDFGFIKQRAVITQHKLEYSVFGVQAMLLEMIPVAGVVFMFTDAIGAALFAAKIEEELEKQKHNKNSICPWGTEKAAEESYEKIIDMVKVPLLSNIGGIVSVFLLFAWTLRPQESWMADKGLPSLLSWIFAVIFVIVEIFLVTLVYAFLVLEYFKDKIFAYVLREKGYAALVDRDSQESAIVRVCSSFLRLDFLFHLILLIVSLPLHLIPVIGSIVYAWLHSTYMAWEAHLYFFDLKGLGFTQQKHWIGQRKFQYSSFGFQMLLLQMIPLVGPLFIFSNTCGAALLAIKMEREGGDKWVDQEDDEALLAGKKTGVYGTV</sequence>
<keyword evidence="3 5" id="KW-1133">Transmembrane helix</keyword>
<feature type="transmembrane region" description="Helical" evidence="5">
    <location>
        <begin position="305"/>
        <end position="328"/>
    </location>
</feature>
<evidence type="ECO:0000256" key="1">
    <source>
        <dbReference type="ARBA" id="ARBA00004141"/>
    </source>
</evidence>
<dbReference type="PANTHER" id="PTHR34292">
    <property type="entry name" value="OUTER SPORE WALL PROTEIN LDS1"/>
    <property type="match status" value="1"/>
</dbReference>
<feature type="transmembrane region" description="Helical" evidence="5">
    <location>
        <begin position="820"/>
        <end position="841"/>
    </location>
</feature>
<feature type="transmembrane region" description="Helical" evidence="5">
    <location>
        <begin position="61"/>
        <end position="89"/>
    </location>
</feature>
<feature type="transmembrane region" description="Helical" evidence="5">
    <location>
        <begin position="1016"/>
        <end position="1034"/>
    </location>
</feature>
<name>A0A9W6WVX5_9STRA</name>
<dbReference type="AlphaFoldDB" id="A0A9W6WVX5"/>
<evidence type="ECO:0000256" key="2">
    <source>
        <dbReference type="ARBA" id="ARBA00022692"/>
    </source>
</evidence>
<evidence type="ECO:0000256" key="4">
    <source>
        <dbReference type="ARBA" id="ARBA00023136"/>
    </source>
</evidence>
<keyword evidence="7" id="KW-1185">Reference proteome</keyword>
<evidence type="ECO:0000256" key="5">
    <source>
        <dbReference type="SAM" id="Phobius"/>
    </source>
</evidence>